<sequence length="407" mass="46816">MKLKKFTYSFLIFGFLILLGLPANAQTSREELEKRRQELRSEIKRINELRSSNKQKERSVLSEVQDLDQQIKSTENLIRVTNQQANLLTREINSNSSKIGRLRKELEALKEDYARMIEKSYKSKSTNSRIMFLLSSENFLQAYKRLQYMKQYTAYRKQQGDEIQARTAELQQLNKNLVNQKEEKDKLIAENRQTRAELEKNRIAQRELMKTIRSKESQFASQIKQKQQEINKIDQQIEEMIRASIAKDNKESGSESRDTYKLTPAAKALAADFIKNKGKLPWPVRTGVVTMKFGTQPHPVVRSTTINSNGVRIDTDNNGKARAVFNGTVSEVQAVKGANKAVMLRHGDYLTIYNNLSKVFVKRGDVVNIGQELGEVATSRSTGKTTLHFLIYKNTQKMNPADWIVQM</sequence>
<dbReference type="GO" id="GO:0004222">
    <property type="term" value="F:metalloendopeptidase activity"/>
    <property type="evidence" value="ECO:0007669"/>
    <property type="project" value="TreeGrafter"/>
</dbReference>
<evidence type="ECO:0000256" key="3">
    <source>
        <dbReference type="SAM" id="SignalP"/>
    </source>
</evidence>
<name>A0A1I4ZZY4_9FLAO</name>
<dbReference type="OrthoDB" id="9815884at2"/>
<organism evidence="5 6">
    <name type="scientific">Salegentibacter flavus</name>
    <dbReference type="NCBI Taxonomy" id="287099"/>
    <lineage>
        <taxon>Bacteria</taxon>
        <taxon>Pseudomonadati</taxon>
        <taxon>Bacteroidota</taxon>
        <taxon>Flavobacteriia</taxon>
        <taxon>Flavobacteriales</taxon>
        <taxon>Flavobacteriaceae</taxon>
        <taxon>Salegentibacter</taxon>
    </lineage>
</organism>
<dbReference type="Gene3D" id="6.10.250.3150">
    <property type="match status" value="1"/>
</dbReference>
<keyword evidence="1 3" id="KW-0732">Signal</keyword>
<dbReference type="InterPro" id="IPR050570">
    <property type="entry name" value="Cell_wall_metabolism_enzyme"/>
</dbReference>
<feature type="coiled-coil region" evidence="2">
    <location>
        <begin position="29"/>
        <end position="119"/>
    </location>
</feature>
<feature type="coiled-coil region" evidence="2">
    <location>
        <begin position="156"/>
        <end position="243"/>
    </location>
</feature>
<evidence type="ECO:0000259" key="4">
    <source>
        <dbReference type="Pfam" id="PF01551"/>
    </source>
</evidence>
<dbReference type="EMBL" id="FOVL01000008">
    <property type="protein sequence ID" value="SFN55785.1"/>
    <property type="molecule type" value="Genomic_DNA"/>
</dbReference>
<evidence type="ECO:0000313" key="6">
    <source>
        <dbReference type="Proteomes" id="UP000199153"/>
    </source>
</evidence>
<feature type="chain" id="PRO_5011630433" evidence="3">
    <location>
        <begin position="26"/>
        <end position="407"/>
    </location>
</feature>
<dbReference type="AlphaFoldDB" id="A0A1I4ZZY4"/>
<dbReference type="Gene3D" id="2.70.70.10">
    <property type="entry name" value="Glucose Permease (Domain IIA)"/>
    <property type="match status" value="1"/>
</dbReference>
<dbReference type="STRING" id="287099.SAMN05660413_01603"/>
<dbReference type="Pfam" id="PF01551">
    <property type="entry name" value="Peptidase_M23"/>
    <property type="match status" value="1"/>
</dbReference>
<evidence type="ECO:0000256" key="2">
    <source>
        <dbReference type="SAM" id="Coils"/>
    </source>
</evidence>
<dbReference type="InterPro" id="IPR016047">
    <property type="entry name" value="M23ase_b-sheet_dom"/>
</dbReference>
<dbReference type="PANTHER" id="PTHR21666">
    <property type="entry name" value="PEPTIDASE-RELATED"/>
    <property type="match status" value="1"/>
</dbReference>
<dbReference type="PANTHER" id="PTHR21666:SF289">
    <property type="entry name" value="L-ALA--D-GLU ENDOPEPTIDASE"/>
    <property type="match status" value="1"/>
</dbReference>
<evidence type="ECO:0000313" key="5">
    <source>
        <dbReference type="EMBL" id="SFN55785.1"/>
    </source>
</evidence>
<keyword evidence="5" id="KW-0378">Hydrolase</keyword>
<dbReference type="InterPro" id="IPR011055">
    <property type="entry name" value="Dup_hybrid_motif"/>
</dbReference>
<reference evidence="5 6" key="1">
    <citation type="submission" date="2016-10" db="EMBL/GenBank/DDBJ databases">
        <authorList>
            <person name="de Groot N.N."/>
        </authorList>
    </citation>
    <scope>NUCLEOTIDE SEQUENCE [LARGE SCALE GENOMIC DNA]</scope>
    <source>
        <strain evidence="5 6">DSM 17794</strain>
    </source>
</reference>
<proteinExistence type="predicted"/>
<keyword evidence="6" id="KW-1185">Reference proteome</keyword>
<feature type="domain" description="M23ase beta-sheet core" evidence="4">
    <location>
        <begin position="308"/>
        <end position="400"/>
    </location>
</feature>
<keyword evidence="2" id="KW-0175">Coiled coil</keyword>
<gene>
    <name evidence="5" type="ORF">SAMN05660413_01603</name>
</gene>
<evidence type="ECO:0000256" key="1">
    <source>
        <dbReference type="ARBA" id="ARBA00022729"/>
    </source>
</evidence>
<dbReference type="RefSeq" id="WP_093408081.1">
    <property type="nucleotide sequence ID" value="NZ_FOVL01000008.1"/>
</dbReference>
<accession>A0A1I4ZZY4</accession>
<dbReference type="Proteomes" id="UP000199153">
    <property type="component" value="Unassembled WGS sequence"/>
</dbReference>
<dbReference type="SUPFAM" id="SSF51261">
    <property type="entry name" value="Duplicated hybrid motif"/>
    <property type="match status" value="1"/>
</dbReference>
<dbReference type="CDD" id="cd12797">
    <property type="entry name" value="M23_peptidase"/>
    <property type="match status" value="1"/>
</dbReference>
<protein>
    <submittedName>
        <fullName evidence="5">Septal ring factor EnvC, activator of murein hydrolases AmiA and AmiB</fullName>
    </submittedName>
</protein>
<feature type="signal peptide" evidence="3">
    <location>
        <begin position="1"/>
        <end position="25"/>
    </location>
</feature>